<evidence type="ECO:0000256" key="2">
    <source>
        <dbReference type="ARBA" id="ARBA00022679"/>
    </source>
</evidence>
<dbReference type="InterPro" id="IPR017805">
    <property type="entry name" value="SAM_MeTrfase_EasF-type_put"/>
</dbReference>
<evidence type="ECO:0000313" key="5">
    <source>
        <dbReference type="Proteomes" id="UP001305779"/>
    </source>
</evidence>
<dbReference type="Gene3D" id="3.40.50.150">
    <property type="entry name" value="Vaccinia Virus protein VP39"/>
    <property type="match status" value="1"/>
</dbReference>
<keyword evidence="1" id="KW-0489">Methyltransferase</keyword>
<name>A0ABR0EMC2_ZASCE</name>
<dbReference type="InterPro" id="IPR029063">
    <property type="entry name" value="SAM-dependent_MTases_sf"/>
</dbReference>
<dbReference type="InterPro" id="IPR019257">
    <property type="entry name" value="MeTrfase_dom"/>
</dbReference>
<feature type="domain" description="Histidine-specific methyltransferase SAM-dependent" evidence="3">
    <location>
        <begin position="88"/>
        <end position="354"/>
    </location>
</feature>
<dbReference type="NCBIfam" id="TIGR03439">
    <property type="entry name" value="methyl_EasF"/>
    <property type="match status" value="1"/>
</dbReference>
<gene>
    <name evidence="4" type="ORF">PRZ48_005745</name>
</gene>
<dbReference type="PANTHER" id="PTHR43397">
    <property type="entry name" value="ERGOTHIONEINE BIOSYNTHESIS PROTEIN 1"/>
    <property type="match status" value="1"/>
</dbReference>
<dbReference type="Pfam" id="PF10017">
    <property type="entry name" value="Methyltransf_33"/>
    <property type="match status" value="1"/>
</dbReference>
<evidence type="ECO:0000259" key="3">
    <source>
        <dbReference type="Pfam" id="PF10017"/>
    </source>
</evidence>
<proteinExistence type="predicted"/>
<dbReference type="EMBL" id="JAXOVC010000004">
    <property type="protein sequence ID" value="KAK4502320.1"/>
    <property type="molecule type" value="Genomic_DNA"/>
</dbReference>
<dbReference type="PANTHER" id="PTHR43397:SF1">
    <property type="entry name" value="ERGOTHIONEINE BIOSYNTHESIS PROTEIN 1"/>
    <property type="match status" value="1"/>
</dbReference>
<keyword evidence="5" id="KW-1185">Reference proteome</keyword>
<organism evidence="4 5">
    <name type="scientific">Zasmidium cellare</name>
    <name type="common">Wine cellar mold</name>
    <name type="synonym">Racodium cellare</name>
    <dbReference type="NCBI Taxonomy" id="395010"/>
    <lineage>
        <taxon>Eukaryota</taxon>
        <taxon>Fungi</taxon>
        <taxon>Dikarya</taxon>
        <taxon>Ascomycota</taxon>
        <taxon>Pezizomycotina</taxon>
        <taxon>Dothideomycetes</taxon>
        <taxon>Dothideomycetidae</taxon>
        <taxon>Mycosphaerellales</taxon>
        <taxon>Mycosphaerellaceae</taxon>
        <taxon>Zasmidium</taxon>
    </lineage>
</organism>
<dbReference type="Proteomes" id="UP001305779">
    <property type="component" value="Unassembled WGS sequence"/>
</dbReference>
<sequence length="357" mass="40718">MADHVEDTMQMQYIGTYPYHIAPWPLAGTADAPKDIDIIDIRSNKDEQDLVHDLKEKLQLQGDRGRHRGFPVTLLDAQQELRCFEERTSAETRLLEEHADDIAMSLLPGTIIIDIGFGSLHQTKSLLEAFESHHKIIDYYALGENWDGLQRALKNLEPGRFNYVRCHGLLGTPQDGRTWVAKYENKQRPVCVLSLGSTFSSISREDIDGFWRQWSQLLTVNNKFNSNNARIIVGLEGCKESTGDTNDDRESFDEQDVRRTLINANDQLGSKAFEPSEWSMKGEWDAASKSYANYLVPQKDVTLKDVKLKAGEKILVARSYKYSDEDTEEMLRNSNLKELQRYNANDGRYGIHVLAPC</sequence>
<protein>
    <recommendedName>
        <fullName evidence="3">Histidine-specific methyltransferase SAM-dependent domain-containing protein</fullName>
    </recommendedName>
</protein>
<evidence type="ECO:0000256" key="1">
    <source>
        <dbReference type="ARBA" id="ARBA00022603"/>
    </source>
</evidence>
<accession>A0ABR0EMC2</accession>
<evidence type="ECO:0000313" key="4">
    <source>
        <dbReference type="EMBL" id="KAK4502320.1"/>
    </source>
</evidence>
<keyword evidence="2" id="KW-0808">Transferase</keyword>
<comment type="caution">
    <text evidence="4">The sequence shown here is derived from an EMBL/GenBank/DDBJ whole genome shotgun (WGS) entry which is preliminary data.</text>
</comment>
<dbReference type="InterPro" id="IPR051128">
    <property type="entry name" value="EgtD_Methyltrsf_superfamily"/>
</dbReference>
<reference evidence="4 5" key="1">
    <citation type="journal article" date="2023" name="G3 (Bethesda)">
        <title>A chromosome-level genome assembly of Zasmidium syzygii isolated from banana leaves.</title>
        <authorList>
            <person name="van Westerhoven A.C."/>
            <person name="Mehrabi R."/>
            <person name="Talebi R."/>
            <person name="Steentjes M.B.F."/>
            <person name="Corcolon B."/>
            <person name="Chong P.A."/>
            <person name="Kema G.H.J."/>
            <person name="Seidl M.F."/>
        </authorList>
    </citation>
    <scope>NUCLEOTIDE SEQUENCE [LARGE SCALE GENOMIC DNA]</scope>
    <source>
        <strain evidence="4 5">P124</strain>
    </source>
</reference>